<organism evidence="2 3">
    <name type="scientific">Megaselia scalaris</name>
    <name type="common">Humpbacked fly</name>
    <name type="synonym">Phora scalaris</name>
    <dbReference type="NCBI Taxonomy" id="36166"/>
    <lineage>
        <taxon>Eukaryota</taxon>
        <taxon>Metazoa</taxon>
        <taxon>Ecdysozoa</taxon>
        <taxon>Arthropoda</taxon>
        <taxon>Hexapoda</taxon>
        <taxon>Insecta</taxon>
        <taxon>Pterygota</taxon>
        <taxon>Neoptera</taxon>
        <taxon>Endopterygota</taxon>
        <taxon>Diptera</taxon>
        <taxon>Brachycera</taxon>
        <taxon>Muscomorpha</taxon>
        <taxon>Platypezoidea</taxon>
        <taxon>Phoridae</taxon>
        <taxon>Megaseliini</taxon>
        <taxon>Megaselia</taxon>
    </lineage>
</organism>
<feature type="signal peptide" evidence="1">
    <location>
        <begin position="1"/>
        <end position="16"/>
    </location>
</feature>
<keyword evidence="3" id="KW-1185">Reference proteome</keyword>
<dbReference type="EnsemblMetazoa" id="MESCA003146-RA">
    <property type="protein sequence ID" value="MESCA003146-PA"/>
    <property type="gene ID" value="MESCA003146"/>
</dbReference>
<evidence type="ECO:0000256" key="1">
    <source>
        <dbReference type="SAM" id="SignalP"/>
    </source>
</evidence>
<accession>T1GI77</accession>
<protein>
    <submittedName>
        <fullName evidence="2">Uncharacterized protein</fullName>
    </submittedName>
</protein>
<keyword evidence="1" id="KW-0732">Signal</keyword>
<dbReference type="Proteomes" id="UP000015102">
    <property type="component" value="Unassembled WGS sequence"/>
</dbReference>
<proteinExistence type="predicted"/>
<name>T1GI77_MEGSC</name>
<reference evidence="3" key="1">
    <citation type="submission" date="2013-02" db="EMBL/GenBank/DDBJ databases">
        <authorList>
            <person name="Hughes D."/>
        </authorList>
    </citation>
    <scope>NUCLEOTIDE SEQUENCE</scope>
    <source>
        <strain>Durham</strain>
        <strain evidence="3">NC isolate 2 -- Noor lab</strain>
    </source>
</reference>
<feature type="chain" id="PRO_5004588309" evidence="1">
    <location>
        <begin position="17"/>
        <end position="53"/>
    </location>
</feature>
<evidence type="ECO:0000313" key="3">
    <source>
        <dbReference type="Proteomes" id="UP000015102"/>
    </source>
</evidence>
<reference evidence="2" key="2">
    <citation type="submission" date="2015-06" db="UniProtKB">
        <authorList>
            <consortium name="EnsemblMetazoa"/>
        </authorList>
    </citation>
    <scope>IDENTIFICATION</scope>
</reference>
<sequence length="53" mass="6203">MYGSLICLIFFECTDTSIVTTKYVSNNNNNTIMMSNRHHSDVFRDTIMIHLPY</sequence>
<dbReference type="EMBL" id="CAQQ02389425">
    <property type="status" value="NOT_ANNOTATED_CDS"/>
    <property type="molecule type" value="Genomic_DNA"/>
</dbReference>
<evidence type="ECO:0000313" key="2">
    <source>
        <dbReference type="EnsemblMetazoa" id="MESCA003146-PA"/>
    </source>
</evidence>
<dbReference type="AlphaFoldDB" id="T1GI77"/>
<dbReference type="HOGENOM" id="CLU_3071066_0_0_1"/>